<dbReference type="SMART" id="SM00355">
    <property type="entry name" value="ZnF_C2H2"/>
    <property type="match status" value="4"/>
</dbReference>
<sequence>MSARATDLQAQVESVLGALVKAATVELTKLFETRYGVSPLQVGVGRNEDKEKTETIITVDDISTADTKRSIGVQVENDIYAPLEASGPPLVLEEDSLRECGEEVGVQEGCRVSSKVLLYEANSYVDSDLSPLNEQVLSVDVVEVDVPDDFTTDSDAQTDIVFHVSAEAWTEVLALESTQKRAAKQQPIVIQPDTSNNTSDKVNFVCPLILKPESPVPKPDSSEKQFQTEPQQRCVSTSKGTAYSPSPSDGAITPAQVGVWERIHTPDGAKNNLHMRLKLSSADPKLMRQCTVQLVDVLKVSKPGKNLKDNVANCKSDVPLPKDLRRHQGLHTGHRICCFTSCGNHIWRLHKDVAHSRNRYACSICGKDFKRRKVLRRHERFHSGEKPYSCSACSKMFALRKSLRRHVRFHTGERPHTCTQCGKGFRLRDNLKAHLRFHTGEKPFSCATCGKMFRIMRNLEKHKVSDCQLFVPSFRTIAGL</sequence>
<keyword evidence="6" id="KW-0238">DNA-binding</keyword>
<dbReference type="PROSITE" id="PS00028">
    <property type="entry name" value="ZINC_FINGER_C2H2_1"/>
    <property type="match status" value="3"/>
</dbReference>
<evidence type="ECO:0000256" key="9">
    <source>
        <dbReference type="SAM" id="MobiDB-lite"/>
    </source>
</evidence>
<protein>
    <submittedName>
        <fullName evidence="12">Zinc finger protein 184 isoform X1</fullName>
    </submittedName>
</protein>
<dbReference type="Gene3D" id="3.30.160.60">
    <property type="entry name" value="Classic Zinc Finger"/>
    <property type="match status" value="4"/>
</dbReference>
<organism evidence="11 12">
    <name type="scientific">Betta splendens</name>
    <name type="common">Siamese fighting fish</name>
    <dbReference type="NCBI Taxonomy" id="158456"/>
    <lineage>
        <taxon>Eukaryota</taxon>
        <taxon>Metazoa</taxon>
        <taxon>Chordata</taxon>
        <taxon>Craniata</taxon>
        <taxon>Vertebrata</taxon>
        <taxon>Euteleostomi</taxon>
        <taxon>Actinopterygii</taxon>
        <taxon>Neopterygii</taxon>
        <taxon>Teleostei</taxon>
        <taxon>Neoteleostei</taxon>
        <taxon>Acanthomorphata</taxon>
        <taxon>Anabantaria</taxon>
        <taxon>Anabantiformes</taxon>
        <taxon>Anabantoidei</taxon>
        <taxon>Osphronemidae</taxon>
        <taxon>Betta</taxon>
    </lineage>
</organism>
<reference evidence="12" key="1">
    <citation type="submission" date="2025-08" db="UniProtKB">
        <authorList>
            <consortium name="RefSeq"/>
        </authorList>
    </citation>
    <scope>IDENTIFICATION</scope>
</reference>
<dbReference type="OrthoDB" id="10004641at2759"/>
<keyword evidence="3" id="KW-0677">Repeat</keyword>
<dbReference type="InterPro" id="IPR013087">
    <property type="entry name" value="Znf_C2H2_type"/>
</dbReference>
<dbReference type="FunFam" id="3.30.160.60:FF:000176">
    <property type="entry name" value="zinc finger protein 70"/>
    <property type="match status" value="1"/>
</dbReference>
<dbReference type="FunFam" id="3.30.160.60:FF:002343">
    <property type="entry name" value="Zinc finger protein 33A"/>
    <property type="match status" value="1"/>
</dbReference>
<feature type="domain" description="C2H2-type" evidence="10">
    <location>
        <begin position="416"/>
        <end position="443"/>
    </location>
</feature>
<dbReference type="RefSeq" id="XP_028988781.1">
    <property type="nucleotide sequence ID" value="XM_029132948.3"/>
</dbReference>
<evidence type="ECO:0000256" key="3">
    <source>
        <dbReference type="ARBA" id="ARBA00022737"/>
    </source>
</evidence>
<dbReference type="PANTHER" id="PTHR23226:SF240">
    <property type="entry name" value="GASTRULA ZINC FINGER PROTEIN XLCGF26.1-LIKE-RELATED"/>
    <property type="match status" value="1"/>
</dbReference>
<evidence type="ECO:0000313" key="11">
    <source>
        <dbReference type="Proteomes" id="UP000515150"/>
    </source>
</evidence>
<dbReference type="GO" id="GO:0008270">
    <property type="term" value="F:zinc ion binding"/>
    <property type="evidence" value="ECO:0007669"/>
    <property type="project" value="UniProtKB-KW"/>
</dbReference>
<dbReference type="SUPFAM" id="SSF57667">
    <property type="entry name" value="beta-beta-alpha zinc fingers"/>
    <property type="match status" value="2"/>
</dbReference>
<keyword evidence="7" id="KW-0539">Nucleus</keyword>
<dbReference type="InParanoid" id="A0A6P7L2D1"/>
<dbReference type="GO" id="GO:0000981">
    <property type="term" value="F:DNA-binding transcription factor activity, RNA polymerase II-specific"/>
    <property type="evidence" value="ECO:0007669"/>
    <property type="project" value="TreeGrafter"/>
</dbReference>
<dbReference type="Proteomes" id="UP000515150">
    <property type="component" value="Chromosome 17"/>
</dbReference>
<feature type="domain" description="C2H2-type" evidence="10">
    <location>
        <begin position="388"/>
        <end position="415"/>
    </location>
</feature>
<feature type="domain" description="C2H2-type" evidence="10">
    <location>
        <begin position="360"/>
        <end position="387"/>
    </location>
</feature>
<dbReference type="GO" id="GO:0005634">
    <property type="term" value="C:nucleus"/>
    <property type="evidence" value="ECO:0007669"/>
    <property type="project" value="UniProtKB-SubCell"/>
</dbReference>
<evidence type="ECO:0000256" key="6">
    <source>
        <dbReference type="ARBA" id="ARBA00023125"/>
    </source>
</evidence>
<comment type="subcellular location">
    <subcellularLocation>
        <location evidence="1">Nucleus</location>
    </subcellularLocation>
</comment>
<accession>A0A6P7L2D1</accession>
<dbReference type="KEGG" id="bspl:114845113"/>
<dbReference type="PANTHER" id="PTHR23226">
    <property type="entry name" value="ZINC FINGER AND SCAN DOMAIN-CONTAINING"/>
    <property type="match status" value="1"/>
</dbReference>
<dbReference type="FunFam" id="3.30.160.60:FF:000145">
    <property type="entry name" value="Zinc finger protein 574"/>
    <property type="match status" value="1"/>
</dbReference>
<dbReference type="Pfam" id="PF00096">
    <property type="entry name" value="zf-C2H2"/>
    <property type="match status" value="2"/>
</dbReference>
<evidence type="ECO:0000313" key="12">
    <source>
        <dbReference type="RefSeq" id="XP_028988781.1"/>
    </source>
</evidence>
<feature type="compositionally biased region" description="Polar residues" evidence="9">
    <location>
        <begin position="224"/>
        <end position="247"/>
    </location>
</feature>
<evidence type="ECO:0000256" key="8">
    <source>
        <dbReference type="PROSITE-ProRule" id="PRU00042"/>
    </source>
</evidence>
<dbReference type="PROSITE" id="PS50157">
    <property type="entry name" value="ZINC_FINGER_C2H2_2"/>
    <property type="match status" value="4"/>
</dbReference>
<dbReference type="GO" id="GO:0000978">
    <property type="term" value="F:RNA polymerase II cis-regulatory region sequence-specific DNA binding"/>
    <property type="evidence" value="ECO:0007669"/>
    <property type="project" value="TreeGrafter"/>
</dbReference>
<dbReference type="InterPro" id="IPR036236">
    <property type="entry name" value="Znf_C2H2_sf"/>
</dbReference>
<keyword evidence="5" id="KW-0862">Zinc</keyword>
<evidence type="ECO:0000256" key="4">
    <source>
        <dbReference type="ARBA" id="ARBA00022771"/>
    </source>
</evidence>
<feature type="region of interest" description="Disordered" evidence="9">
    <location>
        <begin position="213"/>
        <end position="250"/>
    </location>
</feature>
<evidence type="ECO:0000256" key="5">
    <source>
        <dbReference type="ARBA" id="ARBA00022833"/>
    </source>
</evidence>
<proteinExistence type="predicted"/>
<keyword evidence="11" id="KW-1185">Reference proteome</keyword>
<dbReference type="AlphaFoldDB" id="A0A6P7L2D1"/>
<evidence type="ECO:0000256" key="7">
    <source>
        <dbReference type="ARBA" id="ARBA00023242"/>
    </source>
</evidence>
<name>A0A6P7L2D1_BETSP</name>
<keyword evidence="4 8" id="KW-0863">Zinc-finger</keyword>
<keyword evidence="2" id="KW-0479">Metal-binding</keyword>
<dbReference type="GeneID" id="114845113"/>
<evidence type="ECO:0000259" key="10">
    <source>
        <dbReference type="PROSITE" id="PS50157"/>
    </source>
</evidence>
<feature type="domain" description="C2H2-type" evidence="10">
    <location>
        <begin position="444"/>
        <end position="463"/>
    </location>
</feature>
<evidence type="ECO:0000256" key="2">
    <source>
        <dbReference type="ARBA" id="ARBA00022723"/>
    </source>
</evidence>
<evidence type="ECO:0000256" key="1">
    <source>
        <dbReference type="ARBA" id="ARBA00004123"/>
    </source>
</evidence>
<gene>
    <name evidence="12" type="primary">si:rp71-1g18.1</name>
</gene>
<dbReference type="FunFam" id="3.30.160.60:FF:000196">
    <property type="entry name" value="Zinc finger protein 1026"/>
    <property type="match status" value="1"/>
</dbReference>